<evidence type="ECO:0000313" key="2">
    <source>
        <dbReference type="EMBL" id="SDL61999.1"/>
    </source>
</evidence>
<dbReference type="SMART" id="SM00530">
    <property type="entry name" value="HTH_XRE"/>
    <property type="match status" value="1"/>
</dbReference>
<protein>
    <submittedName>
        <fullName evidence="2">Transcriptional regulator, contains XRE-family HTH domain</fullName>
    </submittedName>
</protein>
<dbReference type="SUPFAM" id="SSF47413">
    <property type="entry name" value="lambda repressor-like DNA-binding domains"/>
    <property type="match status" value="1"/>
</dbReference>
<gene>
    <name evidence="2" type="ORF">SAMN05421874_12528</name>
</gene>
<dbReference type="Pfam" id="PF13560">
    <property type="entry name" value="HTH_31"/>
    <property type="match status" value="1"/>
</dbReference>
<name>A0A1G9LJ84_9ACTN</name>
<dbReference type="InterPro" id="IPR010982">
    <property type="entry name" value="Lambda_DNA-bd_dom_sf"/>
</dbReference>
<dbReference type="InterPro" id="IPR041413">
    <property type="entry name" value="MLTR_LBD"/>
</dbReference>
<proteinExistence type="predicted"/>
<evidence type="ECO:0000259" key="1">
    <source>
        <dbReference type="PROSITE" id="PS50943"/>
    </source>
</evidence>
<dbReference type="CDD" id="cd00093">
    <property type="entry name" value="HTH_XRE"/>
    <property type="match status" value="1"/>
</dbReference>
<dbReference type="Gene3D" id="3.30.450.180">
    <property type="match status" value="1"/>
</dbReference>
<dbReference type="Gene3D" id="1.10.260.40">
    <property type="entry name" value="lambda repressor-like DNA-binding domains"/>
    <property type="match status" value="1"/>
</dbReference>
<dbReference type="GO" id="GO:0003677">
    <property type="term" value="F:DNA binding"/>
    <property type="evidence" value="ECO:0007669"/>
    <property type="project" value="InterPro"/>
</dbReference>
<keyword evidence="3" id="KW-1185">Reference proteome</keyword>
<organism evidence="2 3">
    <name type="scientific">Nonomuraea maritima</name>
    <dbReference type="NCBI Taxonomy" id="683260"/>
    <lineage>
        <taxon>Bacteria</taxon>
        <taxon>Bacillati</taxon>
        <taxon>Actinomycetota</taxon>
        <taxon>Actinomycetes</taxon>
        <taxon>Streptosporangiales</taxon>
        <taxon>Streptosporangiaceae</taxon>
        <taxon>Nonomuraea</taxon>
    </lineage>
</organism>
<dbReference type="InterPro" id="IPR001387">
    <property type="entry name" value="Cro/C1-type_HTH"/>
</dbReference>
<accession>A0A1G9LJ84</accession>
<reference evidence="2 3" key="1">
    <citation type="submission" date="2016-10" db="EMBL/GenBank/DDBJ databases">
        <authorList>
            <person name="de Groot N.N."/>
        </authorList>
    </citation>
    <scope>NUCLEOTIDE SEQUENCE [LARGE SCALE GENOMIC DNA]</scope>
    <source>
        <strain evidence="2 3">CGMCC 4.5681</strain>
    </source>
</reference>
<dbReference type="STRING" id="683260.SAMN05421874_12528"/>
<feature type="domain" description="HTH cro/C1-type" evidence="1">
    <location>
        <begin position="37"/>
        <end position="91"/>
    </location>
</feature>
<dbReference type="AlphaFoldDB" id="A0A1G9LJ84"/>
<dbReference type="Pfam" id="PF17765">
    <property type="entry name" value="MLTR_LBD"/>
    <property type="match status" value="1"/>
</dbReference>
<dbReference type="PANTHER" id="PTHR35010:SF4">
    <property type="entry name" value="BLL5781 PROTEIN"/>
    <property type="match status" value="1"/>
</dbReference>
<dbReference type="Proteomes" id="UP000198683">
    <property type="component" value="Unassembled WGS sequence"/>
</dbReference>
<dbReference type="PANTHER" id="PTHR35010">
    <property type="entry name" value="BLL4672 PROTEIN-RELATED"/>
    <property type="match status" value="1"/>
</dbReference>
<sequence>MTPAHDLGGNRDASSLTDSVHGMSAVAVQGGSFGELLRSWRQRRRVSQLDLGIEADVSARHISFLETGRSRPSREMVMKLAEELDVPLRHRNALLVAAGFAPVYPEREVRAPEMSVVRQALEKILAGHEPYPAVVVDAAWNLVAANAAAAMFMEGVPDELLAEPVNVLRLSLHPKAMGGRLLNLAEVRAHLLYRLRRQAEVSGDGRLAELHDELAAYTYPGVDLNVAHVPGPGDILVPLRIAAGDRVLSMFTTIATFGTPVDVTLSELAIETFWPNDEETAAAFATS</sequence>
<dbReference type="PROSITE" id="PS50943">
    <property type="entry name" value="HTH_CROC1"/>
    <property type="match status" value="1"/>
</dbReference>
<dbReference type="EMBL" id="FNFB01000025">
    <property type="protein sequence ID" value="SDL61999.1"/>
    <property type="molecule type" value="Genomic_DNA"/>
</dbReference>
<evidence type="ECO:0000313" key="3">
    <source>
        <dbReference type="Proteomes" id="UP000198683"/>
    </source>
</evidence>